<comment type="caution">
    <text evidence="2">The sequence shown here is derived from an EMBL/GenBank/DDBJ whole genome shotgun (WGS) entry which is preliminary data.</text>
</comment>
<feature type="compositionally biased region" description="Basic and acidic residues" evidence="1">
    <location>
        <begin position="95"/>
        <end position="113"/>
    </location>
</feature>
<feature type="region of interest" description="Disordered" evidence="1">
    <location>
        <begin position="1"/>
        <end position="32"/>
    </location>
</feature>
<evidence type="ECO:0000256" key="1">
    <source>
        <dbReference type="SAM" id="MobiDB-lite"/>
    </source>
</evidence>
<proteinExistence type="predicted"/>
<feature type="compositionally biased region" description="Polar residues" evidence="1">
    <location>
        <begin position="22"/>
        <end position="32"/>
    </location>
</feature>
<accession>A0A8S9VGY2</accession>
<evidence type="ECO:0000313" key="3">
    <source>
        <dbReference type="Proteomes" id="UP000704712"/>
    </source>
</evidence>
<organism evidence="2 3">
    <name type="scientific">Phytophthora infestans</name>
    <name type="common">Potato late blight agent</name>
    <name type="synonym">Botrytis infestans</name>
    <dbReference type="NCBI Taxonomy" id="4787"/>
    <lineage>
        <taxon>Eukaryota</taxon>
        <taxon>Sar</taxon>
        <taxon>Stramenopiles</taxon>
        <taxon>Oomycota</taxon>
        <taxon>Peronosporomycetes</taxon>
        <taxon>Peronosporales</taxon>
        <taxon>Peronosporaceae</taxon>
        <taxon>Phytophthora</taxon>
    </lineage>
</organism>
<feature type="compositionally biased region" description="Basic and acidic residues" evidence="1">
    <location>
        <begin position="58"/>
        <end position="71"/>
    </location>
</feature>
<dbReference type="AlphaFoldDB" id="A0A8S9VGY2"/>
<dbReference type="EMBL" id="JAACNO010000008">
    <property type="protein sequence ID" value="KAF4150784.1"/>
    <property type="molecule type" value="Genomic_DNA"/>
</dbReference>
<name>A0A8S9VGY2_PHYIN</name>
<sequence length="131" mass="14329">MWARMTKATRSGRQRLGVRTRTAGTEGSKGQYTVSYTPFVGGCIWRTACMPVRSPANPRKDKNEYNDDRDAGGFAGGPPRPHNRSNEGAAPIGKKRYEICADERTSRKREQGGELRSNPSQESAIAGLVTA</sequence>
<gene>
    <name evidence="2" type="ORF">GN958_ATG00025</name>
</gene>
<evidence type="ECO:0000313" key="2">
    <source>
        <dbReference type="EMBL" id="KAF4150784.1"/>
    </source>
</evidence>
<feature type="region of interest" description="Disordered" evidence="1">
    <location>
        <begin position="51"/>
        <end position="131"/>
    </location>
</feature>
<dbReference type="Proteomes" id="UP000704712">
    <property type="component" value="Unassembled WGS sequence"/>
</dbReference>
<reference evidence="2" key="1">
    <citation type="submission" date="2020-03" db="EMBL/GenBank/DDBJ databases">
        <title>Hybrid Assembly of Korean Phytophthora infestans isolates.</title>
        <authorList>
            <person name="Prokchorchik M."/>
            <person name="Lee Y."/>
            <person name="Seo J."/>
            <person name="Cho J.-H."/>
            <person name="Park Y.-E."/>
            <person name="Jang D.-C."/>
            <person name="Im J.-S."/>
            <person name="Choi J.-G."/>
            <person name="Park H.-J."/>
            <person name="Lee G.-B."/>
            <person name="Lee Y.-G."/>
            <person name="Hong S.-Y."/>
            <person name="Cho K."/>
            <person name="Sohn K.H."/>
        </authorList>
    </citation>
    <scope>NUCLEOTIDE SEQUENCE</scope>
    <source>
        <strain evidence="2">KR_2_A2</strain>
    </source>
</reference>
<protein>
    <submittedName>
        <fullName evidence="2">Uncharacterized protein</fullName>
    </submittedName>
</protein>